<dbReference type="AlphaFoldDB" id="A0A6M4B2M8"/>
<protein>
    <submittedName>
        <fullName evidence="2">Uncharacterized protein</fullName>
    </submittedName>
</protein>
<dbReference type="KEGG" id="slan:GV829_09830"/>
<accession>A0A6M4B2M8</accession>
<evidence type="ECO:0000313" key="2">
    <source>
        <dbReference type="EMBL" id="QJQ33701.1"/>
    </source>
</evidence>
<keyword evidence="1" id="KW-0472">Membrane</keyword>
<keyword evidence="1" id="KW-0812">Transmembrane</keyword>
<name>A0A6M4B2M8_9SPHN</name>
<dbReference type="Proteomes" id="UP000503018">
    <property type="component" value="Chromosome"/>
</dbReference>
<proteinExistence type="predicted"/>
<evidence type="ECO:0000256" key="1">
    <source>
        <dbReference type="SAM" id="Phobius"/>
    </source>
</evidence>
<gene>
    <name evidence="2" type="ORF">GV829_09830</name>
</gene>
<keyword evidence="3" id="KW-1185">Reference proteome</keyword>
<organism evidence="2 3">
    <name type="scientific">Sphingomonas lacunae</name>
    <dbReference type="NCBI Taxonomy" id="2698828"/>
    <lineage>
        <taxon>Bacteria</taxon>
        <taxon>Pseudomonadati</taxon>
        <taxon>Pseudomonadota</taxon>
        <taxon>Alphaproteobacteria</taxon>
        <taxon>Sphingomonadales</taxon>
        <taxon>Sphingomonadaceae</taxon>
        <taxon>Sphingomonas</taxon>
    </lineage>
</organism>
<sequence>MLAGFALIGGAFVLFRRGDRKKALLMLVAGLVMFANVAVLVAPTPNDLPPVTESRTNAPLK</sequence>
<evidence type="ECO:0000313" key="3">
    <source>
        <dbReference type="Proteomes" id="UP000503018"/>
    </source>
</evidence>
<feature type="transmembrane region" description="Helical" evidence="1">
    <location>
        <begin position="23"/>
        <end position="42"/>
    </location>
</feature>
<dbReference type="EMBL" id="CP053015">
    <property type="protein sequence ID" value="QJQ33701.1"/>
    <property type="molecule type" value="Genomic_DNA"/>
</dbReference>
<reference evidence="2 3" key="1">
    <citation type="submission" date="2020-01" db="EMBL/GenBank/DDBJ databases">
        <title>Sphingomonas sp. strain CSW-10.</title>
        <authorList>
            <person name="Chen W.-M."/>
        </authorList>
    </citation>
    <scope>NUCLEOTIDE SEQUENCE [LARGE SCALE GENOMIC DNA]</scope>
    <source>
        <strain evidence="2 3">CSW-10</strain>
    </source>
</reference>
<keyword evidence="1" id="KW-1133">Transmembrane helix</keyword>